<proteinExistence type="predicted"/>
<dbReference type="EMBL" id="CP093443">
    <property type="protein sequence ID" value="UVI35474.1"/>
    <property type="molecule type" value="Genomic_DNA"/>
</dbReference>
<gene>
    <name evidence="2" type="ORF">L1F31_15320</name>
</gene>
<dbReference type="Pfam" id="PF20242">
    <property type="entry name" value="Emfourin"/>
    <property type="match status" value="1"/>
</dbReference>
<sequence>MTESRAGSGDGDGFGRLLVERSGGIGGMRLVWEVDIDASSHAEGLGRTVAELPWSAADASSRASTGADGSAQTTADSSVPTGADRFVYLIESRYGRVRFGEAQMPQEWKRLVDEVREVTEPQRRPPG</sequence>
<keyword evidence="3" id="KW-1185">Reference proteome</keyword>
<protein>
    <submittedName>
        <fullName evidence="2">Uncharacterized protein</fullName>
    </submittedName>
</protein>
<reference evidence="2" key="1">
    <citation type="submission" date="2022-03" db="EMBL/GenBank/DDBJ databases">
        <title>Brevibacterium spongiae sp. nov., isolated from marine sponge.</title>
        <authorList>
            <person name="Li Z."/>
            <person name="Zhang M."/>
        </authorList>
    </citation>
    <scope>NUCLEOTIDE SEQUENCE</scope>
    <source>
        <strain evidence="2">WHS-Z9</strain>
    </source>
</reference>
<dbReference type="Proteomes" id="UP001064879">
    <property type="component" value="Chromosome"/>
</dbReference>
<accession>A0ABY5SMU8</accession>
<dbReference type="RefSeq" id="WP_265418100.1">
    <property type="nucleotide sequence ID" value="NZ_CP093443.1"/>
</dbReference>
<dbReference type="InterPro" id="IPR049457">
    <property type="entry name" value="Emfourin"/>
</dbReference>
<organism evidence="2 3">
    <name type="scientific">Brevibacterium spongiae</name>
    <dbReference type="NCBI Taxonomy" id="2909672"/>
    <lineage>
        <taxon>Bacteria</taxon>
        <taxon>Bacillati</taxon>
        <taxon>Actinomycetota</taxon>
        <taxon>Actinomycetes</taxon>
        <taxon>Micrococcales</taxon>
        <taxon>Brevibacteriaceae</taxon>
        <taxon>Brevibacterium</taxon>
    </lineage>
</organism>
<evidence type="ECO:0000313" key="2">
    <source>
        <dbReference type="EMBL" id="UVI35474.1"/>
    </source>
</evidence>
<feature type="compositionally biased region" description="Polar residues" evidence="1">
    <location>
        <begin position="70"/>
        <end position="79"/>
    </location>
</feature>
<feature type="region of interest" description="Disordered" evidence="1">
    <location>
        <begin position="56"/>
        <end position="79"/>
    </location>
</feature>
<name>A0ABY5SMU8_9MICO</name>
<evidence type="ECO:0000256" key="1">
    <source>
        <dbReference type="SAM" id="MobiDB-lite"/>
    </source>
</evidence>
<evidence type="ECO:0000313" key="3">
    <source>
        <dbReference type="Proteomes" id="UP001064879"/>
    </source>
</evidence>